<dbReference type="RefSeq" id="WP_069399540.1">
    <property type="nucleotide sequence ID" value="NZ_JBKFED010000002.1"/>
</dbReference>
<dbReference type="NCBIfam" id="TIGR02777">
    <property type="entry name" value="LigD_PE_dom"/>
    <property type="match status" value="1"/>
</dbReference>
<sequence length="191" mass="21688">MPLSEYRRRRRSGKSPEPPGRLRRRRRGTPTAPCFVIQHHAARSDHYDFRLEIDGVLVSWAVPRGPSTNPKDRRMARRTEDHPLAYAGFEAVIPDGEYGAGPVIVWDRGAYVNATEHEMRECLRRGHLSVRLQGAKLQGGFTLTRIREGKDETWLLIKRKDADADARRKPVKSQPESVLSGRTLDDLTAPS</sequence>
<name>A0A1E3T452_9MYCO</name>
<dbReference type="Proteomes" id="UP000094224">
    <property type="component" value="Unassembled WGS sequence"/>
</dbReference>
<feature type="domain" description="DNA ligase D 3'-phosphoesterase" evidence="2">
    <location>
        <begin position="38"/>
        <end position="145"/>
    </location>
</feature>
<keyword evidence="3" id="KW-0436">Ligase</keyword>
<protein>
    <submittedName>
        <fullName evidence="3">DNA ligase</fullName>
    </submittedName>
</protein>
<dbReference type="PANTHER" id="PTHR39465:SF1">
    <property type="entry name" value="DNA LIGASE D 3'-PHOSPHOESTERASE DOMAIN-CONTAINING PROTEIN"/>
    <property type="match status" value="1"/>
</dbReference>
<gene>
    <name evidence="3" type="ORF">BHQ21_06290</name>
</gene>
<dbReference type="InterPro" id="IPR014144">
    <property type="entry name" value="LigD_PE_domain"/>
</dbReference>
<evidence type="ECO:0000256" key="1">
    <source>
        <dbReference type="SAM" id="MobiDB-lite"/>
    </source>
</evidence>
<feature type="region of interest" description="Disordered" evidence="1">
    <location>
        <begin position="162"/>
        <end position="191"/>
    </location>
</feature>
<feature type="region of interest" description="Disordered" evidence="1">
    <location>
        <begin position="1"/>
        <end position="31"/>
    </location>
</feature>
<dbReference type="Pfam" id="PF13298">
    <property type="entry name" value="LigD_N"/>
    <property type="match status" value="1"/>
</dbReference>
<organism evidence="3 4">
    <name type="scientific">Mycobacterium sherrisii</name>
    <dbReference type="NCBI Taxonomy" id="243061"/>
    <lineage>
        <taxon>Bacteria</taxon>
        <taxon>Bacillati</taxon>
        <taxon>Actinomycetota</taxon>
        <taxon>Actinomycetes</taxon>
        <taxon>Mycobacteriales</taxon>
        <taxon>Mycobacteriaceae</taxon>
        <taxon>Mycobacterium</taxon>
        <taxon>Mycobacterium simiae complex</taxon>
    </lineage>
</organism>
<dbReference type="EMBL" id="MIHC01000008">
    <property type="protein sequence ID" value="ODR08498.1"/>
    <property type="molecule type" value="Genomic_DNA"/>
</dbReference>
<dbReference type="AlphaFoldDB" id="A0A1E3T452"/>
<dbReference type="PANTHER" id="PTHR39465">
    <property type="entry name" value="DNA LIGASE D, 3'-PHOSPHOESTERASE DOMAIN"/>
    <property type="match status" value="1"/>
</dbReference>
<proteinExistence type="predicted"/>
<evidence type="ECO:0000313" key="4">
    <source>
        <dbReference type="Proteomes" id="UP000094224"/>
    </source>
</evidence>
<evidence type="ECO:0000313" key="3">
    <source>
        <dbReference type="EMBL" id="ODR08498.1"/>
    </source>
</evidence>
<reference evidence="4" key="1">
    <citation type="submission" date="2016-09" db="EMBL/GenBank/DDBJ databases">
        <authorList>
            <person name="Greninger A.L."/>
            <person name="Jerome K.R."/>
            <person name="Mcnair B."/>
            <person name="Wallis C."/>
            <person name="Fang F."/>
        </authorList>
    </citation>
    <scope>NUCLEOTIDE SEQUENCE [LARGE SCALE GENOMIC DNA]</scope>
    <source>
        <strain evidence="4">BC1_M4</strain>
    </source>
</reference>
<evidence type="ECO:0000259" key="2">
    <source>
        <dbReference type="Pfam" id="PF13298"/>
    </source>
</evidence>
<accession>A0A1E3T452</accession>
<comment type="caution">
    <text evidence="3">The sequence shown here is derived from an EMBL/GenBank/DDBJ whole genome shotgun (WGS) entry which is preliminary data.</text>
</comment>
<dbReference type="GO" id="GO:0016874">
    <property type="term" value="F:ligase activity"/>
    <property type="evidence" value="ECO:0007669"/>
    <property type="project" value="UniProtKB-KW"/>
</dbReference>
<dbReference type="STRING" id="243061.AWC25_13930"/>
<keyword evidence="4" id="KW-1185">Reference proteome</keyword>